<reference evidence="4 5" key="1">
    <citation type="submission" date="2016-01" db="EMBL/GenBank/DDBJ databases">
        <authorList>
            <person name="Oliw E.H."/>
        </authorList>
    </citation>
    <scope>NUCLEOTIDE SEQUENCE [LARGE SCALE GENOMIC DNA]</scope>
    <source>
        <strain evidence="4 5">FRB97</strain>
    </source>
</reference>
<feature type="domain" description="OmpA-like" evidence="3">
    <location>
        <begin position="119"/>
        <end position="266"/>
    </location>
</feature>
<organism evidence="4 5">
    <name type="scientific">Gibbsiella quercinecans</name>
    <dbReference type="NCBI Taxonomy" id="929813"/>
    <lineage>
        <taxon>Bacteria</taxon>
        <taxon>Pseudomonadati</taxon>
        <taxon>Pseudomonadota</taxon>
        <taxon>Gammaproteobacteria</taxon>
        <taxon>Enterobacterales</taxon>
        <taxon>Yersiniaceae</taxon>
        <taxon>Gibbsiella</taxon>
    </lineage>
</organism>
<evidence type="ECO:0000256" key="1">
    <source>
        <dbReference type="PROSITE-ProRule" id="PRU00473"/>
    </source>
</evidence>
<dbReference type="AlphaFoldDB" id="A0A250B353"/>
<keyword evidence="4" id="KW-0969">Cilium</keyword>
<dbReference type="GO" id="GO:0016020">
    <property type="term" value="C:membrane"/>
    <property type="evidence" value="ECO:0007669"/>
    <property type="project" value="UniProtKB-UniRule"/>
</dbReference>
<keyword evidence="2" id="KW-1133">Transmembrane helix</keyword>
<dbReference type="InterPro" id="IPR006665">
    <property type="entry name" value="OmpA-like"/>
</dbReference>
<sequence length="289" mass="32755">MRASASRKHSNEEEEEGESVFVSMTDMTVSFLFIVMVLLAFFASRYNDKNTVPRDEYEQAVQTRDKTIEDLRTEIALLKQVDPLEQYMSQAAAARLNLLYQLRNNLKRSFPELPVDVIPEEGTLRFQGEGLFTSNSYTLSDDKRKIVETLAKTLDSLLPCYTFSQNIAWNKSCNPSFAIIEAVQIEGHTDAKGEDVYNLNLSTNRAITTFISMLSAAPDLVAHYNMRNQPVLSVAGYGKMRPVKPNDTPQNMAMNRRIDLRIIMHTPVNAAEIEGIRKRLIEPLKKSTP</sequence>
<dbReference type="CDD" id="cd07185">
    <property type="entry name" value="OmpA_C-like"/>
    <property type="match status" value="1"/>
</dbReference>
<dbReference type="InterPro" id="IPR050330">
    <property type="entry name" value="Bact_OuterMem_StrucFunc"/>
</dbReference>
<dbReference type="OrthoDB" id="9782229at2"/>
<keyword evidence="1 2" id="KW-0472">Membrane</keyword>
<name>A0A250B353_9GAMM</name>
<feature type="transmembrane region" description="Helical" evidence="2">
    <location>
        <begin position="20"/>
        <end position="44"/>
    </location>
</feature>
<proteinExistence type="predicted"/>
<keyword evidence="4" id="KW-0966">Cell projection</keyword>
<dbReference type="RefSeq" id="WP_095847163.1">
    <property type="nucleotide sequence ID" value="NZ_CP014136.1"/>
</dbReference>
<accession>A0A250B353</accession>
<dbReference type="KEGG" id="gqu:AWC35_15185"/>
<keyword evidence="2" id="KW-0812">Transmembrane</keyword>
<protein>
    <submittedName>
        <fullName evidence="4">Flagellar motor protein MotB</fullName>
    </submittedName>
</protein>
<evidence type="ECO:0000259" key="3">
    <source>
        <dbReference type="PROSITE" id="PS51123"/>
    </source>
</evidence>
<dbReference type="PANTHER" id="PTHR30329">
    <property type="entry name" value="STATOR ELEMENT OF FLAGELLAR MOTOR COMPLEX"/>
    <property type="match status" value="1"/>
</dbReference>
<dbReference type="Proteomes" id="UP000217182">
    <property type="component" value="Chromosome"/>
</dbReference>
<keyword evidence="5" id="KW-1185">Reference proteome</keyword>
<evidence type="ECO:0000256" key="2">
    <source>
        <dbReference type="SAM" id="Phobius"/>
    </source>
</evidence>
<dbReference type="Gene3D" id="3.30.1330.60">
    <property type="entry name" value="OmpA-like domain"/>
    <property type="match status" value="1"/>
</dbReference>
<evidence type="ECO:0000313" key="4">
    <source>
        <dbReference type="EMBL" id="ATA20577.1"/>
    </source>
</evidence>
<dbReference type="SUPFAM" id="SSF103088">
    <property type="entry name" value="OmpA-like"/>
    <property type="match status" value="1"/>
</dbReference>
<dbReference type="EMBL" id="CP014136">
    <property type="protein sequence ID" value="ATA20577.1"/>
    <property type="molecule type" value="Genomic_DNA"/>
</dbReference>
<dbReference type="PANTHER" id="PTHR30329:SF21">
    <property type="entry name" value="LIPOPROTEIN YIAD-RELATED"/>
    <property type="match status" value="1"/>
</dbReference>
<keyword evidence="4" id="KW-0282">Flagellum</keyword>
<dbReference type="InterPro" id="IPR036737">
    <property type="entry name" value="OmpA-like_sf"/>
</dbReference>
<gene>
    <name evidence="4" type="ORF">AWC35_15185</name>
</gene>
<dbReference type="PROSITE" id="PS51123">
    <property type="entry name" value="OMPA_2"/>
    <property type="match status" value="1"/>
</dbReference>
<evidence type="ECO:0000313" key="5">
    <source>
        <dbReference type="Proteomes" id="UP000217182"/>
    </source>
</evidence>